<evidence type="ECO:0000313" key="2">
    <source>
        <dbReference type="EMBL" id="GAA4554353.1"/>
    </source>
</evidence>
<evidence type="ECO:0000256" key="1">
    <source>
        <dbReference type="SAM" id="MobiDB-lite"/>
    </source>
</evidence>
<keyword evidence="3" id="KW-1185">Reference proteome</keyword>
<accession>A0ABP8RY66</accession>
<organism evidence="2 3">
    <name type="scientific">Pseudonocardia xishanensis</name>
    <dbReference type="NCBI Taxonomy" id="630995"/>
    <lineage>
        <taxon>Bacteria</taxon>
        <taxon>Bacillati</taxon>
        <taxon>Actinomycetota</taxon>
        <taxon>Actinomycetes</taxon>
        <taxon>Pseudonocardiales</taxon>
        <taxon>Pseudonocardiaceae</taxon>
        <taxon>Pseudonocardia</taxon>
    </lineage>
</organism>
<protein>
    <recommendedName>
        <fullName evidence="4">Lsr2 protein</fullName>
    </recommendedName>
</protein>
<evidence type="ECO:0000313" key="3">
    <source>
        <dbReference type="Proteomes" id="UP001501598"/>
    </source>
</evidence>
<comment type="caution">
    <text evidence="2">The sequence shown here is derived from an EMBL/GenBank/DDBJ whole genome shotgun (WGS) entry which is preliminary data.</text>
</comment>
<sequence>MTTARRRARAAQGAGGGKLRGVATAGGLVIDGHEVPPELLDPDAEVWHSHEAYLAFMAKHGWRATARDRYSGSSQPGTRRPQAAEGWAREAGLGRVPGPDGRLIPTPWAQLRAWGLC</sequence>
<name>A0ABP8RY66_9PSEU</name>
<proteinExistence type="predicted"/>
<gene>
    <name evidence="2" type="ORF">GCM10023175_52020</name>
</gene>
<reference evidence="3" key="1">
    <citation type="journal article" date="2019" name="Int. J. Syst. Evol. Microbiol.">
        <title>The Global Catalogue of Microorganisms (GCM) 10K type strain sequencing project: providing services to taxonomists for standard genome sequencing and annotation.</title>
        <authorList>
            <consortium name="The Broad Institute Genomics Platform"/>
            <consortium name="The Broad Institute Genome Sequencing Center for Infectious Disease"/>
            <person name="Wu L."/>
            <person name="Ma J."/>
        </authorList>
    </citation>
    <scope>NUCLEOTIDE SEQUENCE [LARGE SCALE GENOMIC DNA]</scope>
    <source>
        <strain evidence="3">JCM 17906</strain>
    </source>
</reference>
<dbReference type="EMBL" id="BAABGT010000083">
    <property type="protein sequence ID" value="GAA4554353.1"/>
    <property type="molecule type" value="Genomic_DNA"/>
</dbReference>
<dbReference type="Proteomes" id="UP001501598">
    <property type="component" value="Unassembled WGS sequence"/>
</dbReference>
<feature type="region of interest" description="Disordered" evidence="1">
    <location>
        <begin position="68"/>
        <end position="102"/>
    </location>
</feature>
<evidence type="ECO:0008006" key="4">
    <source>
        <dbReference type="Google" id="ProtNLM"/>
    </source>
</evidence>